<dbReference type="PANTHER" id="PTHR39087:SF2">
    <property type="entry name" value="UPF0104 MEMBRANE PROTEIN MJ1595"/>
    <property type="match status" value="1"/>
</dbReference>
<evidence type="ECO:0000256" key="5">
    <source>
        <dbReference type="ARBA" id="ARBA00023136"/>
    </source>
</evidence>
<dbReference type="GO" id="GO:0005886">
    <property type="term" value="C:plasma membrane"/>
    <property type="evidence" value="ECO:0007669"/>
    <property type="project" value="UniProtKB-SubCell"/>
</dbReference>
<comment type="subcellular location">
    <subcellularLocation>
        <location evidence="1">Cell membrane</location>
        <topology evidence="1">Multi-pass membrane protein</topology>
    </subcellularLocation>
</comment>
<keyword evidence="5" id="KW-0472">Membrane</keyword>
<reference evidence="6" key="1">
    <citation type="journal article" date="2020" name="mSystems">
        <title>Genome- and Community-Level Interaction Insights into Carbon Utilization and Element Cycling Functions of Hydrothermarchaeota in Hydrothermal Sediment.</title>
        <authorList>
            <person name="Zhou Z."/>
            <person name="Liu Y."/>
            <person name="Xu W."/>
            <person name="Pan J."/>
            <person name="Luo Z.H."/>
            <person name="Li M."/>
        </authorList>
    </citation>
    <scope>NUCLEOTIDE SEQUENCE [LARGE SCALE GENOMIC DNA]</scope>
    <source>
        <strain evidence="6">SpSt-222</strain>
    </source>
</reference>
<dbReference type="PANTHER" id="PTHR39087">
    <property type="entry name" value="UPF0104 MEMBRANE PROTEIN MJ1595"/>
    <property type="match status" value="1"/>
</dbReference>
<dbReference type="Pfam" id="PF03706">
    <property type="entry name" value="LPG_synthase_TM"/>
    <property type="match status" value="1"/>
</dbReference>
<keyword evidence="3" id="KW-0812">Transmembrane</keyword>
<evidence type="ECO:0000256" key="3">
    <source>
        <dbReference type="ARBA" id="ARBA00022692"/>
    </source>
</evidence>
<name>A0A7C1XPD4_THERO</name>
<evidence type="ECO:0000256" key="1">
    <source>
        <dbReference type="ARBA" id="ARBA00004651"/>
    </source>
</evidence>
<comment type="caution">
    <text evidence="6">The sequence shown here is derived from an EMBL/GenBank/DDBJ whole genome shotgun (WGS) entry which is preliminary data.</text>
</comment>
<evidence type="ECO:0000256" key="4">
    <source>
        <dbReference type="ARBA" id="ARBA00022989"/>
    </source>
</evidence>
<proteinExistence type="predicted"/>
<keyword evidence="4" id="KW-1133">Transmembrane helix</keyword>
<sequence length="312" mass="32945">MTETARARKTIRRDWRLLAGITVVGLVIWRLGPHQLFTALTTLSPFVLVPAVMVGCLPPVFHAWRWRRLLEISEERVSILDAVRVTVAASVANYALPAFGWAPAKVVATQRWLGIQATSSVPTVLIEHALDSAVLLFLGLTGLVALGVPVKAVTINLPNDTQGSSVVFGAVALGIAVAALAGLRWGRRLVVTSARQGYRVVRTLWRDPIVWIATVGRWSAEFVLLAILAWASGLHLSTAAILALLGVPGFVGLLVPVPGGLGIREATGVVLATALGLGAVGVGAVLTWQRLAALAGLAIVGVGSSFVRRQVQ</sequence>
<evidence type="ECO:0000256" key="2">
    <source>
        <dbReference type="ARBA" id="ARBA00022475"/>
    </source>
</evidence>
<dbReference type="EMBL" id="DSJL01000011">
    <property type="protein sequence ID" value="HEF65750.1"/>
    <property type="molecule type" value="Genomic_DNA"/>
</dbReference>
<protein>
    <submittedName>
        <fullName evidence="6">Flippase-like domain-containing protein</fullName>
    </submittedName>
</protein>
<gene>
    <name evidence="6" type="ORF">ENP47_09155</name>
</gene>
<keyword evidence="2" id="KW-1003">Cell membrane</keyword>
<evidence type="ECO:0000313" key="6">
    <source>
        <dbReference type="EMBL" id="HEF65750.1"/>
    </source>
</evidence>
<organism evidence="6">
    <name type="scientific">Thermomicrobium roseum</name>
    <dbReference type="NCBI Taxonomy" id="500"/>
    <lineage>
        <taxon>Bacteria</taxon>
        <taxon>Pseudomonadati</taxon>
        <taxon>Thermomicrobiota</taxon>
        <taxon>Thermomicrobia</taxon>
        <taxon>Thermomicrobiales</taxon>
        <taxon>Thermomicrobiaceae</taxon>
        <taxon>Thermomicrobium</taxon>
    </lineage>
</organism>
<dbReference type="InterPro" id="IPR022791">
    <property type="entry name" value="L-PG_synthase/AglD"/>
</dbReference>
<dbReference type="AlphaFoldDB" id="A0A7C1XPD4"/>
<accession>A0A7C1XPD4</accession>